<dbReference type="RefSeq" id="WP_243741701.1">
    <property type="nucleotide sequence ID" value="NZ_BAABHR010000052.1"/>
</dbReference>
<feature type="compositionally biased region" description="Acidic residues" evidence="1">
    <location>
        <begin position="113"/>
        <end position="123"/>
    </location>
</feature>
<protein>
    <submittedName>
        <fullName evidence="3">Transglycosylase-like protein with SLT domain</fullName>
    </submittedName>
</protein>
<proteinExistence type="predicted"/>
<dbReference type="Proteomes" id="UP000295705">
    <property type="component" value="Unassembled WGS sequence"/>
</dbReference>
<feature type="region of interest" description="Disordered" evidence="1">
    <location>
        <begin position="102"/>
        <end position="123"/>
    </location>
</feature>
<dbReference type="Gene3D" id="1.10.530.10">
    <property type="match status" value="1"/>
</dbReference>
<evidence type="ECO:0000256" key="1">
    <source>
        <dbReference type="SAM" id="MobiDB-lite"/>
    </source>
</evidence>
<dbReference type="AlphaFoldDB" id="A0A4V3DAC7"/>
<feature type="region of interest" description="Disordered" evidence="1">
    <location>
        <begin position="1"/>
        <end position="32"/>
    </location>
</feature>
<feature type="compositionally biased region" description="Low complexity" evidence="1">
    <location>
        <begin position="17"/>
        <end position="32"/>
    </location>
</feature>
<feature type="compositionally biased region" description="Low complexity" evidence="1">
    <location>
        <begin position="102"/>
        <end position="111"/>
    </location>
</feature>
<evidence type="ECO:0000313" key="3">
    <source>
        <dbReference type="EMBL" id="TDQ61278.1"/>
    </source>
</evidence>
<dbReference type="InterPro" id="IPR008258">
    <property type="entry name" value="Transglycosylase_SLT_dom_1"/>
</dbReference>
<evidence type="ECO:0000313" key="4">
    <source>
        <dbReference type="Proteomes" id="UP000295705"/>
    </source>
</evidence>
<gene>
    <name evidence="3" type="ORF">EV188_103785</name>
</gene>
<accession>A0A4V3DAC7</accession>
<name>A0A4V3DAC7_9PSEU</name>
<dbReference type="EMBL" id="SNYO01000003">
    <property type="protein sequence ID" value="TDQ61278.1"/>
    <property type="molecule type" value="Genomic_DNA"/>
</dbReference>
<reference evidence="3 4" key="1">
    <citation type="submission" date="2019-03" db="EMBL/GenBank/DDBJ databases">
        <title>Genomic Encyclopedia of Type Strains, Phase IV (KMG-IV): sequencing the most valuable type-strain genomes for metagenomic binning, comparative biology and taxonomic classification.</title>
        <authorList>
            <person name="Goeker M."/>
        </authorList>
    </citation>
    <scope>NUCLEOTIDE SEQUENCE [LARGE SCALE GENOMIC DNA]</scope>
    <source>
        <strain evidence="3 4">DSM 45775</strain>
    </source>
</reference>
<dbReference type="InterPro" id="IPR023346">
    <property type="entry name" value="Lysozyme-like_dom_sf"/>
</dbReference>
<evidence type="ECO:0000259" key="2">
    <source>
        <dbReference type="Pfam" id="PF01464"/>
    </source>
</evidence>
<organism evidence="3 4">
    <name type="scientific">Actinomycetospora succinea</name>
    <dbReference type="NCBI Taxonomy" id="663603"/>
    <lineage>
        <taxon>Bacteria</taxon>
        <taxon>Bacillati</taxon>
        <taxon>Actinomycetota</taxon>
        <taxon>Actinomycetes</taxon>
        <taxon>Pseudonocardiales</taxon>
        <taxon>Pseudonocardiaceae</taxon>
        <taxon>Actinomycetospora</taxon>
    </lineage>
</organism>
<keyword evidence="4" id="KW-1185">Reference proteome</keyword>
<feature type="domain" description="Transglycosylase SLT" evidence="2">
    <location>
        <begin position="175"/>
        <end position="242"/>
    </location>
</feature>
<dbReference type="SUPFAM" id="SSF53955">
    <property type="entry name" value="Lysozyme-like"/>
    <property type="match status" value="1"/>
</dbReference>
<dbReference type="Pfam" id="PF01464">
    <property type="entry name" value="SLT"/>
    <property type="match status" value="1"/>
</dbReference>
<comment type="caution">
    <text evidence="3">The sequence shown here is derived from an EMBL/GenBank/DDBJ whole genome shotgun (WGS) entry which is preliminary data.</text>
</comment>
<sequence length="280" mass="28409">MSRHGVGDPDTVPFSLSGTPTTRRATRSSSRTGSILVAAVAAGAVLPAIQTLDTHVADAEAPTGPDPATASLALAAQHQAAPARPALGGVASVSPISMPATAATARTASTSGSDDEPSAGDENDVTSLIKSMSVTRENGPLKFGTPYEAGNERTLDGQIAKALGLMGLPQRLAPGVKKIIMRESTGRANAVNDWDSNASAGTPSKGLMQLIDTTFRNAVLPELADRGIFDPVANITAGVRTMIANHSIDDVEAGGLRNSSGNYIGYGGAAIPDDGLGRAD</sequence>